<organism evidence="3 4">
    <name type="scientific">Steroidobacter flavus</name>
    <dbReference type="NCBI Taxonomy" id="1842136"/>
    <lineage>
        <taxon>Bacteria</taxon>
        <taxon>Pseudomonadati</taxon>
        <taxon>Pseudomonadota</taxon>
        <taxon>Gammaproteobacteria</taxon>
        <taxon>Steroidobacterales</taxon>
        <taxon>Steroidobacteraceae</taxon>
        <taxon>Steroidobacter</taxon>
    </lineage>
</organism>
<dbReference type="PIRSF" id="PIRSF018266">
    <property type="entry name" value="FecR"/>
    <property type="match status" value="1"/>
</dbReference>
<feature type="domain" description="FecR N-terminal" evidence="2">
    <location>
        <begin position="10"/>
        <end position="49"/>
    </location>
</feature>
<dbReference type="InterPro" id="IPR012373">
    <property type="entry name" value="Ferrdict_sens_TM"/>
</dbReference>
<proteinExistence type="predicted"/>
<dbReference type="PANTHER" id="PTHR30273:SF2">
    <property type="entry name" value="PROTEIN FECR"/>
    <property type="match status" value="1"/>
</dbReference>
<dbReference type="Proteomes" id="UP001595904">
    <property type="component" value="Unassembled WGS sequence"/>
</dbReference>
<feature type="domain" description="FecR protein" evidence="1">
    <location>
        <begin position="99"/>
        <end position="186"/>
    </location>
</feature>
<dbReference type="RefSeq" id="WP_380596131.1">
    <property type="nucleotide sequence ID" value="NZ_JBHSDU010000003.1"/>
</dbReference>
<accession>A0ABV8SNL1</accession>
<evidence type="ECO:0000313" key="3">
    <source>
        <dbReference type="EMBL" id="MFC4309067.1"/>
    </source>
</evidence>
<evidence type="ECO:0000259" key="1">
    <source>
        <dbReference type="Pfam" id="PF04773"/>
    </source>
</evidence>
<dbReference type="Pfam" id="PF16220">
    <property type="entry name" value="DUF4880"/>
    <property type="match status" value="1"/>
</dbReference>
<sequence>MSETELDVIAQRWVVRLASQDIRDEELHAFETWLAGSSAHREAFDRARRTWSRLGDVFTEERPKIKQTVALRLAAAVAALAVGLAFVIDGTPPDVASVVGEVKSTMLPDGSMAVLDSGSAIEVEFTAAERRIRLLRGSAWFDVKRNPDVLFVVEANDVRAVAKGTAYAVTRLDDGAIVQVTHGRVEVNVRGDALTLAAGEKLTASSEAVTREPGSDSAVAWHRGRIEIENASLQDALAIIDRYRRGMILSLGSLPDKKVNLAIDVDESERGLESLVQAQGLRTIALTPWLTLVMRP</sequence>
<dbReference type="Pfam" id="PF04773">
    <property type="entry name" value="FecR"/>
    <property type="match status" value="1"/>
</dbReference>
<gene>
    <name evidence="3" type="ORF">ACFPN2_08245</name>
</gene>
<dbReference type="PANTHER" id="PTHR30273">
    <property type="entry name" value="PERIPLASMIC SIGNAL SENSOR AND SIGMA FACTOR ACTIVATOR FECR-RELATED"/>
    <property type="match status" value="1"/>
</dbReference>
<name>A0ABV8SNL1_9GAMM</name>
<evidence type="ECO:0000313" key="4">
    <source>
        <dbReference type="Proteomes" id="UP001595904"/>
    </source>
</evidence>
<dbReference type="InterPro" id="IPR032623">
    <property type="entry name" value="FecR_N"/>
</dbReference>
<reference evidence="4" key="1">
    <citation type="journal article" date="2019" name="Int. J. Syst. Evol. Microbiol.">
        <title>The Global Catalogue of Microorganisms (GCM) 10K type strain sequencing project: providing services to taxonomists for standard genome sequencing and annotation.</title>
        <authorList>
            <consortium name="The Broad Institute Genomics Platform"/>
            <consortium name="The Broad Institute Genome Sequencing Center for Infectious Disease"/>
            <person name="Wu L."/>
            <person name="Ma J."/>
        </authorList>
    </citation>
    <scope>NUCLEOTIDE SEQUENCE [LARGE SCALE GENOMIC DNA]</scope>
    <source>
        <strain evidence="4">CGMCC 1.10759</strain>
    </source>
</reference>
<keyword evidence="4" id="KW-1185">Reference proteome</keyword>
<dbReference type="EMBL" id="JBHSDU010000003">
    <property type="protein sequence ID" value="MFC4309067.1"/>
    <property type="molecule type" value="Genomic_DNA"/>
</dbReference>
<dbReference type="Gene3D" id="2.60.120.1440">
    <property type="match status" value="1"/>
</dbReference>
<protein>
    <submittedName>
        <fullName evidence="3">FecR family protein</fullName>
    </submittedName>
</protein>
<dbReference type="InterPro" id="IPR006860">
    <property type="entry name" value="FecR"/>
</dbReference>
<evidence type="ECO:0000259" key="2">
    <source>
        <dbReference type="Pfam" id="PF16220"/>
    </source>
</evidence>
<comment type="caution">
    <text evidence="3">The sequence shown here is derived from an EMBL/GenBank/DDBJ whole genome shotgun (WGS) entry which is preliminary data.</text>
</comment>